<dbReference type="EMBL" id="JACYFS010000001">
    <property type="protein sequence ID" value="MBD8081753.1"/>
    <property type="molecule type" value="Genomic_DNA"/>
</dbReference>
<keyword evidence="3" id="KW-1185">Reference proteome</keyword>
<protein>
    <recommendedName>
        <fullName evidence="4">G-protein coupled receptors family 3 profile domain-containing protein</fullName>
    </recommendedName>
</protein>
<feature type="transmembrane region" description="Helical" evidence="1">
    <location>
        <begin position="12"/>
        <end position="33"/>
    </location>
</feature>
<feature type="transmembrane region" description="Helical" evidence="1">
    <location>
        <begin position="134"/>
        <end position="152"/>
    </location>
</feature>
<organism evidence="2 3">
    <name type="scientific">Chryseobacterium caseinilyticum</name>
    <dbReference type="NCBI Taxonomy" id="2771428"/>
    <lineage>
        <taxon>Bacteria</taxon>
        <taxon>Pseudomonadati</taxon>
        <taxon>Bacteroidota</taxon>
        <taxon>Flavobacteriia</taxon>
        <taxon>Flavobacteriales</taxon>
        <taxon>Weeksellaceae</taxon>
        <taxon>Chryseobacterium group</taxon>
        <taxon>Chryseobacterium</taxon>
    </lineage>
</organism>
<gene>
    <name evidence="2" type="ORF">IC610_04860</name>
</gene>
<keyword evidence="1" id="KW-0812">Transmembrane</keyword>
<dbReference type="RefSeq" id="WP_191735481.1">
    <property type="nucleotide sequence ID" value="NZ_JACYFS010000001.1"/>
</dbReference>
<evidence type="ECO:0000313" key="3">
    <source>
        <dbReference type="Proteomes" id="UP000637299"/>
    </source>
</evidence>
<evidence type="ECO:0000256" key="1">
    <source>
        <dbReference type="SAM" id="Phobius"/>
    </source>
</evidence>
<evidence type="ECO:0000313" key="2">
    <source>
        <dbReference type="EMBL" id="MBD8081753.1"/>
    </source>
</evidence>
<keyword evidence="1" id="KW-1133">Transmembrane helix</keyword>
<dbReference type="Proteomes" id="UP000637299">
    <property type="component" value="Unassembled WGS sequence"/>
</dbReference>
<feature type="transmembrane region" description="Helical" evidence="1">
    <location>
        <begin position="108"/>
        <end position="128"/>
    </location>
</feature>
<feature type="transmembrane region" description="Helical" evidence="1">
    <location>
        <begin position="45"/>
        <end position="67"/>
    </location>
</feature>
<keyword evidence="1" id="KW-0472">Membrane</keyword>
<feature type="transmembrane region" description="Helical" evidence="1">
    <location>
        <begin position="173"/>
        <end position="197"/>
    </location>
</feature>
<reference evidence="2 3" key="1">
    <citation type="submission" date="2020-09" db="EMBL/GenBank/DDBJ databases">
        <title>Genome seq and assembly of Chryseobacterium sp.</title>
        <authorList>
            <person name="Chhetri G."/>
        </authorList>
    </citation>
    <scope>NUCLEOTIDE SEQUENCE [LARGE SCALE GENOMIC DNA]</scope>
    <source>
        <strain evidence="2 3">GCR10</strain>
    </source>
</reference>
<proteinExistence type="predicted"/>
<accession>A0ABR8Z954</accession>
<evidence type="ECO:0008006" key="4">
    <source>
        <dbReference type="Google" id="ProtNLM"/>
    </source>
</evidence>
<name>A0ABR8Z954_9FLAO</name>
<comment type="caution">
    <text evidence="2">The sequence shown here is derived from an EMBL/GenBank/DDBJ whole genome shotgun (WGS) entry which is preliminary data.</text>
</comment>
<sequence length="205" mass="23208">MNLKNRFTVETKMLGLLTLGIITLVILCVWISGIQSHRTLFQNSIISTSILAGAFFLFVSLGLYFGLKLKENVGAIVNREKLKSIADKRPKFEGFDGGLPDIGDGDGCAGVILSVVLWFFIGLVAVFLLLFLGIFIWATVLILIAMLYWIFFRALRLVFKNSKHCKDDLVKSFGFGIFYSFLYISWIYGIIFLLHFLQHSEKVTF</sequence>